<gene>
    <name evidence="2" type="ORF">V5F89_09150</name>
</gene>
<feature type="chain" id="PRO_5046488826" evidence="1">
    <location>
        <begin position="21"/>
        <end position="197"/>
    </location>
</feature>
<dbReference type="Proteomes" id="UP001335183">
    <property type="component" value="Chromosome"/>
</dbReference>
<evidence type="ECO:0000313" key="3">
    <source>
        <dbReference type="Proteomes" id="UP001335183"/>
    </source>
</evidence>
<reference evidence="2 3" key="1">
    <citation type="submission" date="2024-02" db="EMBL/GenBank/DDBJ databases">
        <title>The whole genome sequence of five bacterial samples isolated from Abu Dhabi Sabkha-shore region.</title>
        <authorList>
            <person name="Sudalaimuthuasari N."/>
            <person name="Sarfraz B."/>
            <person name="Tuyisabe J.D."/>
            <person name="Mugisha Ntwali L.D.M."/>
            <person name="Ali A.I.A.A."/>
            <person name="Almansoori S.Z.A."/>
            <person name="Alajami H.S.A."/>
            <person name="Almeqbaali A.A.S."/>
            <person name="Kundu B."/>
            <person name="Saeed E.E."/>
            <person name="Sukumarinath V."/>
            <person name="Mishra A.K."/>
            <person name="Hazzouri K.M."/>
            <person name="Almaskari R."/>
            <person name="Sharma A.K."/>
            <person name="Amiri K.M.A."/>
        </authorList>
    </citation>
    <scope>NUCLEOTIDE SEQUENCE [LARGE SCALE GENOMIC DNA]</scope>
    <source>
        <strain evidence="3">kcgeb_sd</strain>
    </source>
</reference>
<name>A0ABZ2D0N2_9SPHN</name>
<protein>
    <submittedName>
        <fullName evidence="2">Uncharacterized protein</fullName>
    </submittedName>
</protein>
<evidence type="ECO:0000313" key="2">
    <source>
        <dbReference type="EMBL" id="WWA46449.1"/>
    </source>
</evidence>
<keyword evidence="1" id="KW-0732">Signal</keyword>
<feature type="signal peptide" evidence="1">
    <location>
        <begin position="1"/>
        <end position="20"/>
    </location>
</feature>
<accession>A0ABZ2D0N2</accession>
<dbReference type="EMBL" id="CP144918">
    <property type="protein sequence ID" value="WWA46449.1"/>
    <property type="molecule type" value="Genomic_DNA"/>
</dbReference>
<sequence length="197" mass="21139">MRTTILTGVAALALALPAAAQQTNAEARAEASIAMDATQQSAYDGWPADRQAAYDRWPADIQDYYWTLDPRQQRGWWALTDEQRAQIHAMTPDQRTAAWAQIAAQMSGGASTPPPASPASASASAAGAGNMRFVASEMVQNVPAPKAEYPICSREIQDGCINPREAGKNYGNVPLDYWPGRPASEIDGPLPAKKPND</sequence>
<evidence type="ECO:0000256" key="1">
    <source>
        <dbReference type="SAM" id="SignalP"/>
    </source>
</evidence>
<organism evidence="2 3">
    <name type="scientific">Pelagerythrobacter marensis</name>
    <dbReference type="NCBI Taxonomy" id="543877"/>
    <lineage>
        <taxon>Bacteria</taxon>
        <taxon>Pseudomonadati</taxon>
        <taxon>Pseudomonadota</taxon>
        <taxon>Alphaproteobacteria</taxon>
        <taxon>Sphingomonadales</taxon>
        <taxon>Erythrobacteraceae</taxon>
        <taxon>Pelagerythrobacter</taxon>
    </lineage>
</organism>
<proteinExistence type="predicted"/>
<keyword evidence="3" id="KW-1185">Reference proteome</keyword>
<dbReference type="RefSeq" id="WP_338445348.1">
    <property type="nucleotide sequence ID" value="NZ_CP144918.1"/>
</dbReference>